<protein>
    <submittedName>
        <fullName evidence="1">10424_t:CDS:1</fullName>
    </submittedName>
</protein>
<evidence type="ECO:0000313" key="1">
    <source>
        <dbReference type="EMBL" id="CAG8800052.1"/>
    </source>
</evidence>
<organism evidence="1 2">
    <name type="scientific">Gigaspora margarita</name>
    <dbReference type="NCBI Taxonomy" id="4874"/>
    <lineage>
        <taxon>Eukaryota</taxon>
        <taxon>Fungi</taxon>
        <taxon>Fungi incertae sedis</taxon>
        <taxon>Mucoromycota</taxon>
        <taxon>Glomeromycotina</taxon>
        <taxon>Glomeromycetes</taxon>
        <taxon>Diversisporales</taxon>
        <taxon>Gigasporaceae</taxon>
        <taxon>Gigaspora</taxon>
    </lineage>
</organism>
<keyword evidence="2" id="KW-1185">Reference proteome</keyword>
<sequence length="55" mass="6628">MKLYIPGILQSQKERRRLKEKKELVFEHVYRNESKKATLQQIGKEVLQKLFALQN</sequence>
<name>A0ABN7VUV6_GIGMA</name>
<feature type="non-terminal residue" evidence="1">
    <location>
        <position position="55"/>
    </location>
</feature>
<comment type="caution">
    <text evidence="1">The sequence shown here is derived from an EMBL/GenBank/DDBJ whole genome shotgun (WGS) entry which is preliminary data.</text>
</comment>
<accession>A0ABN7VUV6</accession>
<dbReference type="EMBL" id="CAJVQB010022632">
    <property type="protein sequence ID" value="CAG8800052.1"/>
    <property type="molecule type" value="Genomic_DNA"/>
</dbReference>
<dbReference type="Proteomes" id="UP000789901">
    <property type="component" value="Unassembled WGS sequence"/>
</dbReference>
<gene>
    <name evidence="1" type="ORF">GMARGA_LOCUS22900</name>
</gene>
<evidence type="ECO:0000313" key="2">
    <source>
        <dbReference type="Proteomes" id="UP000789901"/>
    </source>
</evidence>
<proteinExistence type="predicted"/>
<reference evidence="1 2" key="1">
    <citation type="submission" date="2021-06" db="EMBL/GenBank/DDBJ databases">
        <authorList>
            <person name="Kallberg Y."/>
            <person name="Tangrot J."/>
            <person name="Rosling A."/>
        </authorList>
    </citation>
    <scope>NUCLEOTIDE SEQUENCE [LARGE SCALE GENOMIC DNA]</scope>
    <source>
        <strain evidence="1 2">120-4 pot B 10/14</strain>
    </source>
</reference>